<dbReference type="HOGENOM" id="CLU_666113_0_0_1"/>
<name>T1EQ18_HELRO</name>
<dbReference type="RefSeq" id="XP_009015505.1">
    <property type="nucleotide sequence ID" value="XM_009017257.1"/>
</dbReference>
<accession>T1EQ18</accession>
<evidence type="ECO:0000256" key="2">
    <source>
        <dbReference type="SAM" id="SignalP"/>
    </source>
</evidence>
<evidence type="ECO:0000313" key="3">
    <source>
        <dbReference type="EMBL" id="ESO06137.1"/>
    </source>
</evidence>
<reference evidence="5" key="1">
    <citation type="submission" date="2012-12" db="EMBL/GenBank/DDBJ databases">
        <authorList>
            <person name="Hellsten U."/>
            <person name="Grimwood J."/>
            <person name="Chapman J.A."/>
            <person name="Shapiro H."/>
            <person name="Aerts A."/>
            <person name="Otillar R.P."/>
            <person name="Terry A.Y."/>
            <person name="Boore J.L."/>
            <person name="Simakov O."/>
            <person name="Marletaz F."/>
            <person name="Cho S.-J."/>
            <person name="Edsinger-Gonzales E."/>
            <person name="Havlak P."/>
            <person name="Kuo D.-H."/>
            <person name="Larsson T."/>
            <person name="Lv J."/>
            <person name="Arendt D."/>
            <person name="Savage R."/>
            <person name="Osoegawa K."/>
            <person name="de Jong P."/>
            <person name="Lindberg D.R."/>
            <person name="Seaver E.C."/>
            <person name="Weisblat D.A."/>
            <person name="Putnam N.H."/>
            <person name="Grigoriev I.V."/>
            <person name="Rokhsar D.S."/>
        </authorList>
    </citation>
    <scope>NUCLEOTIDE SEQUENCE</scope>
</reference>
<dbReference type="EMBL" id="KB096324">
    <property type="protein sequence ID" value="ESO06137.1"/>
    <property type="molecule type" value="Genomic_DNA"/>
</dbReference>
<dbReference type="EMBL" id="AMQM01000561">
    <property type="status" value="NOT_ANNOTATED_CDS"/>
    <property type="molecule type" value="Genomic_DNA"/>
</dbReference>
<feature type="chain" id="PRO_5010979947" description="CUB domain-containing protein" evidence="2">
    <location>
        <begin position="24"/>
        <end position="413"/>
    </location>
</feature>
<reference evidence="4" key="3">
    <citation type="submission" date="2015-06" db="UniProtKB">
        <authorList>
            <consortium name="EnsemblMetazoa"/>
        </authorList>
    </citation>
    <scope>IDENTIFICATION</scope>
</reference>
<keyword evidence="5" id="KW-1185">Reference proteome</keyword>
<dbReference type="Proteomes" id="UP000015101">
    <property type="component" value="Unassembled WGS sequence"/>
</dbReference>
<dbReference type="KEGG" id="hro:HELRODRAFT_160283"/>
<feature type="signal peptide" evidence="2">
    <location>
        <begin position="1"/>
        <end position="23"/>
    </location>
</feature>
<dbReference type="EnsemblMetazoa" id="HelroT160283">
    <property type="protein sequence ID" value="HelroP160283"/>
    <property type="gene ID" value="HelroG160283"/>
</dbReference>
<dbReference type="AlphaFoldDB" id="T1EQ18"/>
<evidence type="ECO:0000313" key="4">
    <source>
        <dbReference type="EnsemblMetazoa" id="HelroP160283"/>
    </source>
</evidence>
<gene>
    <name evidence="4" type="primary">20198668</name>
    <name evidence="3" type="ORF">HELRODRAFT_160283</name>
</gene>
<evidence type="ECO:0000313" key="5">
    <source>
        <dbReference type="Proteomes" id="UP000015101"/>
    </source>
</evidence>
<feature type="region of interest" description="Disordered" evidence="1">
    <location>
        <begin position="343"/>
        <end position="374"/>
    </location>
</feature>
<protein>
    <recommendedName>
        <fullName evidence="6">CUB domain-containing protein</fullName>
    </recommendedName>
</protein>
<sequence>MHQPLVNARSSLLLLLFLFYIFCNNNIMFQTNTVGKHVKNGTFLPNKNIKKYKNFGNSSYDGSYINVILNNIGYIREEITFHAERTTAKKYSYKGPNNLCNSNYQNNNIIDNNINNNIIINNNRITSSYVNYSNKNNLYKRINYNSNKNNCIISTNIFNHLLIYDNVFVVAHFNKTAPLQLQKNDLHKKQKRHKNKRSHNNIFNNYNYYYNGNSNYYSSNKNVRSLNCPWKIKASTGQQITLKIIFMEQTVVSDHTINQTTTTTTNNNNNVNNIDGLTSITTNHNNYNLWTSYRPKRCGSYLYVRDVGINFRKISLCGDETTRERPLLTSSSNELLMYLQDNDEDDDADEVNNVGHRESSKDDDSDDGDDDDFDRDDVIVVQKVLISYEAPAAFKNSHKVADHEEWPSNLPDA</sequence>
<keyword evidence="2" id="KW-0732">Signal</keyword>
<dbReference type="CTD" id="20198668"/>
<evidence type="ECO:0008006" key="6">
    <source>
        <dbReference type="Google" id="ProtNLM"/>
    </source>
</evidence>
<feature type="compositionally biased region" description="Acidic residues" evidence="1">
    <location>
        <begin position="363"/>
        <end position="374"/>
    </location>
</feature>
<dbReference type="InParanoid" id="T1EQ18"/>
<dbReference type="GeneID" id="20198668"/>
<evidence type="ECO:0000256" key="1">
    <source>
        <dbReference type="SAM" id="MobiDB-lite"/>
    </source>
</evidence>
<reference evidence="3 5" key="2">
    <citation type="journal article" date="2013" name="Nature">
        <title>Insights into bilaterian evolution from three spiralian genomes.</title>
        <authorList>
            <person name="Simakov O."/>
            <person name="Marletaz F."/>
            <person name="Cho S.J."/>
            <person name="Edsinger-Gonzales E."/>
            <person name="Havlak P."/>
            <person name="Hellsten U."/>
            <person name="Kuo D.H."/>
            <person name="Larsson T."/>
            <person name="Lv J."/>
            <person name="Arendt D."/>
            <person name="Savage R."/>
            <person name="Osoegawa K."/>
            <person name="de Jong P."/>
            <person name="Grimwood J."/>
            <person name="Chapman J.A."/>
            <person name="Shapiro H."/>
            <person name="Aerts A."/>
            <person name="Otillar R.P."/>
            <person name="Terry A.Y."/>
            <person name="Boore J.L."/>
            <person name="Grigoriev I.V."/>
            <person name="Lindberg D.R."/>
            <person name="Seaver E.C."/>
            <person name="Weisblat D.A."/>
            <person name="Putnam N.H."/>
            <person name="Rokhsar D.S."/>
        </authorList>
    </citation>
    <scope>NUCLEOTIDE SEQUENCE</scope>
</reference>
<proteinExistence type="predicted"/>
<organism evidence="4 5">
    <name type="scientific">Helobdella robusta</name>
    <name type="common">Californian leech</name>
    <dbReference type="NCBI Taxonomy" id="6412"/>
    <lineage>
        <taxon>Eukaryota</taxon>
        <taxon>Metazoa</taxon>
        <taxon>Spiralia</taxon>
        <taxon>Lophotrochozoa</taxon>
        <taxon>Annelida</taxon>
        <taxon>Clitellata</taxon>
        <taxon>Hirudinea</taxon>
        <taxon>Rhynchobdellida</taxon>
        <taxon>Glossiphoniidae</taxon>
        <taxon>Helobdella</taxon>
    </lineage>
</organism>